<dbReference type="AlphaFoldDB" id="A0A6S7FUA5"/>
<feature type="region of interest" description="Disordered" evidence="1">
    <location>
        <begin position="108"/>
        <end position="183"/>
    </location>
</feature>
<evidence type="ECO:0000256" key="1">
    <source>
        <dbReference type="SAM" id="MobiDB-lite"/>
    </source>
</evidence>
<evidence type="ECO:0000313" key="3">
    <source>
        <dbReference type="Proteomes" id="UP001152795"/>
    </source>
</evidence>
<comment type="caution">
    <text evidence="2">The sequence shown here is derived from an EMBL/GenBank/DDBJ whole genome shotgun (WGS) entry which is preliminary data.</text>
</comment>
<accession>A0A6S7FUA5</accession>
<name>A0A6S7FUA5_PARCT</name>
<dbReference type="InterPro" id="IPR039471">
    <property type="entry name" value="CXorf65-like"/>
</dbReference>
<keyword evidence="3" id="KW-1185">Reference proteome</keyword>
<evidence type="ECO:0000313" key="2">
    <source>
        <dbReference type="EMBL" id="CAB3983644.1"/>
    </source>
</evidence>
<dbReference type="PANTHER" id="PTHR33887">
    <property type="entry name" value="PB1 DOMAIN-CONTAINING PROTEIN"/>
    <property type="match status" value="1"/>
</dbReference>
<protein>
    <submittedName>
        <fullName evidence="2">Uncharacterized protein</fullName>
    </submittedName>
</protein>
<organism evidence="2 3">
    <name type="scientific">Paramuricea clavata</name>
    <name type="common">Red gorgonian</name>
    <name type="synonym">Violescent sea-whip</name>
    <dbReference type="NCBI Taxonomy" id="317549"/>
    <lineage>
        <taxon>Eukaryota</taxon>
        <taxon>Metazoa</taxon>
        <taxon>Cnidaria</taxon>
        <taxon>Anthozoa</taxon>
        <taxon>Octocorallia</taxon>
        <taxon>Malacalcyonacea</taxon>
        <taxon>Plexauridae</taxon>
        <taxon>Paramuricea</taxon>
    </lineage>
</organism>
<dbReference type="OrthoDB" id="2109241at2759"/>
<feature type="compositionally biased region" description="Basic residues" evidence="1">
    <location>
        <begin position="173"/>
        <end position="183"/>
    </location>
</feature>
<dbReference type="EMBL" id="CACRXK020000638">
    <property type="protein sequence ID" value="CAB3983644.1"/>
    <property type="molecule type" value="Genomic_DNA"/>
</dbReference>
<dbReference type="PANTHER" id="PTHR33887:SF5">
    <property type="entry name" value="PB1 DOMAIN-CONTAINING PROTEIN"/>
    <property type="match status" value="1"/>
</dbReference>
<proteinExistence type="predicted"/>
<dbReference type="Pfam" id="PF15874">
    <property type="entry name" value="Il2rg"/>
    <property type="match status" value="1"/>
</dbReference>
<sequence length="183" mass="20775">MLFNISLIFSDDNHALFNPNCLVINLLDNIRKRCKCEKEAPIDLSDEDGSVQKLSEKQDQNASTILKQRGEYILLRVEKFSEKPNVYLPLLNGLEYSNPALLAKLQNTSKPEEEHQKQTIRKKSPWDRANVRKVTSRAREQSNVSPAKTDGGRENTPKSDDKTLGGNSDRRTAKQRKPGLKTI</sequence>
<dbReference type="Proteomes" id="UP001152795">
    <property type="component" value="Unassembled WGS sequence"/>
</dbReference>
<gene>
    <name evidence="2" type="ORF">PACLA_8A072964</name>
</gene>
<reference evidence="2" key="1">
    <citation type="submission" date="2020-04" db="EMBL/GenBank/DDBJ databases">
        <authorList>
            <person name="Alioto T."/>
            <person name="Alioto T."/>
            <person name="Gomez Garrido J."/>
        </authorList>
    </citation>
    <scope>NUCLEOTIDE SEQUENCE</scope>
    <source>
        <strain evidence="2">A484AB</strain>
    </source>
</reference>
<feature type="compositionally biased region" description="Basic and acidic residues" evidence="1">
    <location>
        <begin position="150"/>
        <end position="172"/>
    </location>
</feature>